<evidence type="ECO:0000313" key="2">
    <source>
        <dbReference type="Proteomes" id="UP001634394"/>
    </source>
</evidence>
<comment type="caution">
    <text evidence="1">The sequence shown here is derived from an EMBL/GenBank/DDBJ whole genome shotgun (WGS) entry which is preliminary data.</text>
</comment>
<gene>
    <name evidence="1" type="ORF">ACJMK2_004081</name>
</gene>
<keyword evidence="2" id="KW-1185">Reference proteome</keyword>
<dbReference type="AlphaFoldDB" id="A0ABD3Y2T1"/>
<organism evidence="1 2">
    <name type="scientific">Sinanodonta woodiana</name>
    <name type="common">Chinese pond mussel</name>
    <name type="synonym">Anodonta woodiana</name>
    <dbReference type="NCBI Taxonomy" id="1069815"/>
    <lineage>
        <taxon>Eukaryota</taxon>
        <taxon>Metazoa</taxon>
        <taxon>Spiralia</taxon>
        <taxon>Lophotrochozoa</taxon>
        <taxon>Mollusca</taxon>
        <taxon>Bivalvia</taxon>
        <taxon>Autobranchia</taxon>
        <taxon>Heteroconchia</taxon>
        <taxon>Palaeoheterodonta</taxon>
        <taxon>Unionida</taxon>
        <taxon>Unionoidea</taxon>
        <taxon>Unionidae</taxon>
        <taxon>Unioninae</taxon>
        <taxon>Sinanodonta</taxon>
    </lineage>
</organism>
<reference evidence="1 2" key="1">
    <citation type="submission" date="2024-11" db="EMBL/GenBank/DDBJ databases">
        <title>Chromosome-level genome assembly of the freshwater bivalve Anodonta woodiana.</title>
        <authorList>
            <person name="Chen X."/>
        </authorList>
    </citation>
    <scope>NUCLEOTIDE SEQUENCE [LARGE SCALE GENOMIC DNA]</scope>
    <source>
        <strain evidence="1">MN2024</strain>
        <tissue evidence="1">Gills</tissue>
    </source>
</reference>
<feature type="non-terminal residue" evidence="1">
    <location>
        <position position="123"/>
    </location>
</feature>
<dbReference type="EMBL" id="JBJQND010000001">
    <property type="protein sequence ID" value="KAL3891835.1"/>
    <property type="molecule type" value="Genomic_DNA"/>
</dbReference>
<evidence type="ECO:0000313" key="1">
    <source>
        <dbReference type="EMBL" id="KAL3891835.1"/>
    </source>
</evidence>
<proteinExistence type="predicted"/>
<name>A0ABD3Y2T1_SINWO</name>
<dbReference type="Proteomes" id="UP001634394">
    <property type="component" value="Unassembled WGS sequence"/>
</dbReference>
<sequence length="123" mass="14310">MSVDDLVQILPKLVDTVALKLFVDEGIRKKHDSHCHDTVPAEFQDKCISAPSLMCRKRTMERHCKINALKENRNVNMGWIQNGKQGQQKKVELAKVNCQEITEKKKSWIKLEHFFSQQIMPHL</sequence>
<protein>
    <submittedName>
        <fullName evidence="1">Uncharacterized protein</fullName>
    </submittedName>
</protein>
<accession>A0ABD3Y2T1</accession>